<evidence type="ECO:0000313" key="9">
    <source>
        <dbReference type="EMBL" id="GAA3169244.1"/>
    </source>
</evidence>
<sequence length="252" mass="25739">MGIEALDLVVIVAAIAVGAFIKGATGGGLPQLAIPVMAVFLGVEHAVVVMAIPGVVANGLLVWSHRAEAPRTRHLPAMLAAGVVGSVAGTMLLHSLDGRVLSGVLALVIVTYIVLSVAKPGFTLPERVTRIGAGPVGLAAGGLQGATGISGPLLTTWLHGFGMPPRAYVFALSSLFFVFSTVQAITLAGVGLYTPTRLLESLLALLPILLALPLGVRAARKLSARTFQRVILVLLAASVVSLIHDTFAGAPS</sequence>
<dbReference type="Pfam" id="PF01925">
    <property type="entry name" value="TauE"/>
    <property type="match status" value="1"/>
</dbReference>
<evidence type="ECO:0000256" key="8">
    <source>
        <dbReference type="RuleBase" id="RU363041"/>
    </source>
</evidence>
<comment type="caution">
    <text evidence="9">The sequence shown here is derived from an EMBL/GenBank/DDBJ whole genome shotgun (WGS) entry which is preliminary data.</text>
</comment>
<dbReference type="Proteomes" id="UP001499924">
    <property type="component" value="Unassembled WGS sequence"/>
</dbReference>
<evidence type="ECO:0000256" key="6">
    <source>
        <dbReference type="ARBA" id="ARBA00022989"/>
    </source>
</evidence>
<evidence type="ECO:0000256" key="1">
    <source>
        <dbReference type="ARBA" id="ARBA00004651"/>
    </source>
</evidence>
<evidence type="ECO:0000256" key="5">
    <source>
        <dbReference type="ARBA" id="ARBA00022692"/>
    </source>
</evidence>
<feature type="transmembrane region" description="Helical" evidence="8">
    <location>
        <begin position="230"/>
        <end position="250"/>
    </location>
</feature>
<evidence type="ECO:0000313" key="10">
    <source>
        <dbReference type="Proteomes" id="UP001499924"/>
    </source>
</evidence>
<feature type="transmembrane region" description="Helical" evidence="8">
    <location>
        <begin position="198"/>
        <end position="218"/>
    </location>
</feature>
<feature type="transmembrane region" description="Helical" evidence="8">
    <location>
        <begin position="5"/>
        <end position="24"/>
    </location>
</feature>
<proteinExistence type="inferred from homology"/>
<evidence type="ECO:0000256" key="3">
    <source>
        <dbReference type="ARBA" id="ARBA00022448"/>
    </source>
</evidence>
<reference evidence="10" key="1">
    <citation type="journal article" date="2019" name="Int. J. Syst. Evol. Microbiol.">
        <title>The Global Catalogue of Microorganisms (GCM) 10K type strain sequencing project: providing services to taxonomists for standard genome sequencing and annotation.</title>
        <authorList>
            <consortium name="The Broad Institute Genomics Platform"/>
            <consortium name="The Broad Institute Genome Sequencing Center for Infectious Disease"/>
            <person name="Wu L."/>
            <person name="Ma J."/>
        </authorList>
    </citation>
    <scope>NUCLEOTIDE SEQUENCE [LARGE SCALE GENOMIC DNA]</scope>
    <source>
        <strain evidence="10">JCM 15614</strain>
    </source>
</reference>
<evidence type="ECO:0000256" key="7">
    <source>
        <dbReference type="ARBA" id="ARBA00023136"/>
    </source>
</evidence>
<keyword evidence="5 8" id="KW-0812">Transmembrane</keyword>
<evidence type="ECO:0000256" key="4">
    <source>
        <dbReference type="ARBA" id="ARBA00022475"/>
    </source>
</evidence>
<keyword evidence="7 8" id="KW-0472">Membrane</keyword>
<feature type="transmembrane region" description="Helical" evidence="8">
    <location>
        <begin position="36"/>
        <end position="63"/>
    </location>
</feature>
<organism evidence="9 10">
    <name type="scientific">Blastococcus jejuensis</name>
    <dbReference type="NCBI Taxonomy" id="351224"/>
    <lineage>
        <taxon>Bacteria</taxon>
        <taxon>Bacillati</taxon>
        <taxon>Actinomycetota</taxon>
        <taxon>Actinomycetes</taxon>
        <taxon>Geodermatophilales</taxon>
        <taxon>Geodermatophilaceae</taxon>
        <taxon>Blastococcus</taxon>
    </lineage>
</organism>
<comment type="subcellular location">
    <subcellularLocation>
        <location evidence="1 8">Cell membrane</location>
        <topology evidence="1 8">Multi-pass membrane protein</topology>
    </subcellularLocation>
</comment>
<keyword evidence="6 8" id="KW-1133">Transmembrane helix</keyword>
<feature type="transmembrane region" description="Helical" evidence="8">
    <location>
        <begin position="75"/>
        <end position="94"/>
    </location>
</feature>
<dbReference type="PANTHER" id="PTHR30269:SF37">
    <property type="entry name" value="MEMBRANE TRANSPORTER PROTEIN"/>
    <property type="match status" value="1"/>
</dbReference>
<evidence type="ECO:0000256" key="2">
    <source>
        <dbReference type="ARBA" id="ARBA00009142"/>
    </source>
</evidence>
<comment type="similarity">
    <text evidence="2 8">Belongs to the 4-toluene sulfonate uptake permease (TSUP) (TC 2.A.102) family.</text>
</comment>
<protein>
    <recommendedName>
        <fullName evidence="8">Probable membrane transporter protein</fullName>
    </recommendedName>
</protein>
<feature type="transmembrane region" description="Helical" evidence="8">
    <location>
        <begin position="167"/>
        <end position="192"/>
    </location>
</feature>
<keyword evidence="4 8" id="KW-1003">Cell membrane</keyword>
<dbReference type="EMBL" id="BAAAVV010000004">
    <property type="protein sequence ID" value="GAA3169244.1"/>
    <property type="molecule type" value="Genomic_DNA"/>
</dbReference>
<dbReference type="RefSeq" id="WP_344688990.1">
    <property type="nucleotide sequence ID" value="NZ_BAAAVV010000004.1"/>
</dbReference>
<dbReference type="InterPro" id="IPR002781">
    <property type="entry name" value="TM_pro_TauE-like"/>
</dbReference>
<keyword evidence="10" id="KW-1185">Reference proteome</keyword>
<name>A0ABP6P6N3_9ACTN</name>
<accession>A0ABP6P6N3</accession>
<feature type="transmembrane region" description="Helical" evidence="8">
    <location>
        <begin position="100"/>
        <end position="118"/>
    </location>
</feature>
<gene>
    <name evidence="9" type="ORF">GCM10010531_22900</name>
</gene>
<dbReference type="InterPro" id="IPR052017">
    <property type="entry name" value="TSUP"/>
</dbReference>
<keyword evidence="3" id="KW-0813">Transport</keyword>
<dbReference type="PANTHER" id="PTHR30269">
    <property type="entry name" value="TRANSMEMBRANE PROTEIN YFCA"/>
    <property type="match status" value="1"/>
</dbReference>